<dbReference type="GO" id="GO:0006893">
    <property type="term" value="P:Golgi to plasma membrane transport"/>
    <property type="evidence" value="ECO:0007669"/>
    <property type="project" value="TreeGrafter"/>
</dbReference>
<evidence type="ECO:0000256" key="6">
    <source>
        <dbReference type="ARBA" id="ARBA00022927"/>
    </source>
</evidence>
<keyword evidence="5" id="KW-0268">Exocytosis</keyword>
<feature type="region of interest" description="Disordered" evidence="7">
    <location>
        <begin position="207"/>
        <end position="226"/>
    </location>
</feature>
<dbReference type="GO" id="GO:0030133">
    <property type="term" value="C:transport vesicle"/>
    <property type="evidence" value="ECO:0007669"/>
    <property type="project" value="UniProtKB-SubCell"/>
</dbReference>
<dbReference type="VEuPathDB" id="FungiDB:CJI96_0004187"/>
<feature type="region of interest" description="Disordered" evidence="7">
    <location>
        <begin position="423"/>
        <end position="451"/>
    </location>
</feature>
<dbReference type="VEuPathDB" id="FungiDB:CJJ09_003952"/>
<dbReference type="VEuPathDB" id="FungiDB:QG37_07507"/>
<dbReference type="PANTHER" id="PTHR21426:SF12">
    <property type="entry name" value="EXOCYST COMPLEX COMPONENT 8"/>
    <property type="match status" value="1"/>
</dbReference>
<dbReference type="InterPro" id="IPR016159">
    <property type="entry name" value="Cullin_repeat-like_dom_sf"/>
</dbReference>
<evidence type="ECO:0000256" key="3">
    <source>
        <dbReference type="ARBA" id="ARBA00021269"/>
    </source>
</evidence>
<evidence type="ECO:0000256" key="5">
    <source>
        <dbReference type="ARBA" id="ARBA00022483"/>
    </source>
</evidence>
<dbReference type="GO" id="GO:0006887">
    <property type="term" value="P:exocytosis"/>
    <property type="evidence" value="ECO:0007669"/>
    <property type="project" value="UniProtKB-KW"/>
</dbReference>
<dbReference type="Pfam" id="PF25345">
    <property type="entry name" value="PH_EXO84"/>
    <property type="match status" value="1"/>
</dbReference>
<dbReference type="AlphaFoldDB" id="A0A0L0NQ12"/>
<dbReference type="InterPro" id="IPR042561">
    <property type="entry name" value="Exo84_C_1"/>
</dbReference>
<reference evidence="10" key="1">
    <citation type="journal article" date="2015" name="BMC Genomics">
        <title>Draft genome of a commonly misdiagnosed multidrug resistant pathogen Candida auris.</title>
        <authorList>
            <person name="Chatterjee S."/>
            <person name="Alampalli S.V."/>
            <person name="Nageshan R.K."/>
            <person name="Chettiar S.T."/>
            <person name="Joshi S."/>
            <person name="Tatu U.S."/>
        </authorList>
    </citation>
    <scope>NUCLEOTIDE SEQUENCE [LARGE SCALE GENOMIC DNA]</scope>
    <source>
        <strain evidence="10">6684</strain>
    </source>
</reference>
<dbReference type="InterPro" id="IPR011993">
    <property type="entry name" value="PH-like_dom_sf"/>
</dbReference>
<evidence type="ECO:0000256" key="7">
    <source>
        <dbReference type="SAM" id="MobiDB-lite"/>
    </source>
</evidence>
<protein>
    <recommendedName>
        <fullName evidence="3">Exocyst complex component EXO84</fullName>
    </recommendedName>
</protein>
<feature type="compositionally biased region" description="Polar residues" evidence="7">
    <location>
        <begin position="23"/>
        <end position="33"/>
    </location>
</feature>
<feature type="compositionally biased region" description="Low complexity" evidence="7">
    <location>
        <begin position="423"/>
        <end position="433"/>
    </location>
</feature>
<dbReference type="GO" id="GO:0015031">
    <property type="term" value="P:protein transport"/>
    <property type="evidence" value="ECO:0007669"/>
    <property type="project" value="UniProtKB-KW"/>
</dbReference>
<evidence type="ECO:0000256" key="2">
    <source>
        <dbReference type="ARBA" id="ARBA00007210"/>
    </source>
</evidence>
<evidence type="ECO:0000313" key="9">
    <source>
        <dbReference type="EMBL" id="KND96148.1"/>
    </source>
</evidence>
<dbReference type="PANTHER" id="PTHR21426">
    <property type="entry name" value="EXOCYST COMPLEX COMPONENT 8"/>
    <property type="match status" value="1"/>
</dbReference>
<comment type="similarity">
    <text evidence="2">Belongs to the EXO84 family.</text>
</comment>
<dbReference type="GO" id="GO:0000145">
    <property type="term" value="C:exocyst"/>
    <property type="evidence" value="ECO:0007669"/>
    <property type="project" value="InterPro"/>
</dbReference>
<feature type="compositionally biased region" description="Polar residues" evidence="7">
    <location>
        <begin position="43"/>
        <end position="55"/>
    </location>
</feature>
<proteinExistence type="inferred from homology"/>
<keyword evidence="4" id="KW-0813">Transport</keyword>
<dbReference type="Gene3D" id="2.30.29.30">
    <property type="entry name" value="Pleckstrin-homology domain (PH domain)/Phosphotyrosine-binding domain (PTB)"/>
    <property type="match status" value="1"/>
</dbReference>
<gene>
    <name evidence="9" type="ORF">QG37_07507</name>
</gene>
<dbReference type="InterPro" id="IPR042560">
    <property type="entry name" value="Exo84_C_2"/>
</dbReference>
<dbReference type="Proteomes" id="UP000037122">
    <property type="component" value="Unassembled WGS sequence"/>
</dbReference>
<dbReference type="InterPro" id="IPR033961">
    <property type="entry name" value="Exo84"/>
</dbReference>
<accession>A0A0L0NQ12</accession>
<comment type="caution">
    <text evidence="9">The sequence shown here is derived from an EMBL/GenBank/DDBJ whole genome shotgun (WGS) entry which is preliminary data.</text>
</comment>
<evidence type="ECO:0000256" key="4">
    <source>
        <dbReference type="ARBA" id="ARBA00022448"/>
    </source>
</evidence>
<dbReference type="VEuPathDB" id="FungiDB:CJI97_005485"/>
<dbReference type="EMBL" id="LGST01000058">
    <property type="protein sequence ID" value="KND96148.1"/>
    <property type="molecule type" value="Genomic_DNA"/>
</dbReference>
<name>A0A0L0NQ12_CANAR</name>
<feature type="compositionally biased region" description="Basic residues" evidence="7">
    <location>
        <begin position="1"/>
        <end position="10"/>
    </location>
</feature>
<feature type="domain" description="Exocyst component Exo84 C-terminal" evidence="8">
    <location>
        <begin position="496"/>
        <end position="736"/>
    </location>
</feature>
<dbReference type="SUPFAM" id="SSF50729">
    <property type="entry name" value="PH domain-like"/>
    <property type="match status" value="1"/>
</dbReference>
<dbReference type="Pfam" id="PF16528">
    <property type="entry name" value="Exo84_C"/>
    <property type="match status" value="1"/>
</dbReference>
<evidence type="ECO:0000313" key="10">
    <source>
        <dbReference type="Proteomes" id="UP000037122"/>
    </source>
</evidence>
<dbReference type="VEuPathDB" id="FungiDB:CJJ07_003378"/>
<keyword evidence="6" id="KW-0653">Protein transport</keyword>
<dbReference type="InterPro" id="IPR032403">
    <property type="entry name" value="Exo84_C"/>
</dbReference>
<evidence type="ECO:0000259" key="8">
    <source>
        <dbReference type="Pfam" id="PF16528"/>
    </source>
</evidence>
<dbReference type="Gene3D" id="1.20.58.1210">
    <property type="entry name" value="Exo84p, N-terminal helical domain"/>
    <property type="match status" value="1"/>
</dbReference>
<sequence>MDTKLNRKSRAPWQSGAPAKATKSANPYANANLKQGKVESEPYANTLQVPKTAASSRRHNRRMSIQQSAAVPFDPSMPPTLGQSMYRTATNNSETTLIRSFATNRRRSNEDDIVQVIKTELRDKDVTVIDDFYKSLLTQKASLDEDIKSRINTNQKNILQLTDDLRLTQEELFSLRVLTKELYQILADFAEAAERRIALEKEGPRMSDSHVFNGHSHPNGQQAPNKRKDRLSVLLLQKMWATELQSLFKHVDGAQKFVQAIPGRHVLAESGRWHEINVGTWKASRLIHLFLLNDLVMIATRKLSQEGSSKRLQAIYCWPLQNVEIAEIKAPSQVSSKEGSRVHVINLRAPSFSYVYQTDRYDHFSRVMNAYQKGKAELAQKNRIIEEEQRTPRASGEFALNSSTTSLHEENAELRNLRESLRSSGIHGHSRSGSTEDVGFNRRSSGQRQSNDVILQDISARVHSRNRSHDYNKEGGIKKPGSDRLPHRLFIELKNAEDKLDEVDVDLAHNNYAQATQLMMVIDQKVANIVMRIAGIQAKEQDGSLEELRILVDVVKLKLSNRRYQVQQNLQFDLQHNILTYDTDTISEILSYYHQFGMQGEGINAILEALSSHLSKTVGKLVSSAHGSTKVDIINYIANLTIVYTLIIRRALQIYSDCIEGLLHNSKLGSIDSSGFITWCVSQMTQLVDIIKKHAEETLLIKEDKVWYVKDEKHYKELVAIIRPQLNSLKREGLNVDYLFDNIINCRPKF</sequence>
<comment type="subcellular location">
    <subcellularLocation>
        <location evidence="1">Cytoplasmic vesicle</location>
        <location evidence="1">Secretory vesicle</location>
    </subcellularLocation>
</comment>
<feature type="compositionally biased region" description="Polar residues" evidence="7">
    <location>
        <begin position="442"/>
        <end position="451"/>
    </location>
</feature>
<organism evidence="9 10">
    <name type="scientific">Candidozyma auris</name>
    <name type="common">Yeast</name>
    <name type="synonym">Candida auris</name>
    <dbReference type="NCBI Taxonomy" id="498019"/>
    <lineage>
        <taxon>Eukaryota</taxon>
        <taxon>Fungi</taxon>
        <taxon>Dikarya</taxon>
        <taxon>Ascomycota</taxon>
        <taxon>Saccharomycotina</taxon>
        <taxon>Pichiomycetes</taxon>
        <taxon>Metschnikowiaceae</taxon>
        <taxon>Candidozyma</taxon>
    </lineage>
</organism>
<feature type="region of interest" description="Disordered" evidence="7">
    <location>
        <begin position="1"/>
        <end position="65"/>
    </location>
</feature>
<dbReference type="VEuPathDB" id="FungiDB:B9J08_005402"/>
<dbReference type="SUPFAM" id="SSF74788">
    <property type="entry name" value="Cullin repeat-like"/>
    <property type="match status" value="1"/>
</dbReference>
<dbReference type="Gene3D" id="1.20.58.1220">
    <property type="entry name" value="Exo84p, C-terminal helical domain"/>
    <property type="match status" value="1"/>
</dbReference>
<evidence type="ECO:0000256" key="1">
    <source>
        <dbReference type="ARBA" id="ARBA00004398"/>
    </source>
</evidence>